<protein>
    <submittedName>
        <fullName evidence="2">Uncharacterized protein</fullName>
    </submittedName>
</protein>
<proteinExistence type="predicted"/>
<feature type="compositionally biased region" description="Polar residues" evidence="1">
    <location>
        <begin position="7"/>
        <end position="18"/>
    </location>
</feature>
<reference evidence="2 3" key="1">
    <citation type="journal article" date="2015" name="Fungal Genet. Biol.">
        <title>Evolution of novel wood decay mechanisms in Agaricales revealed by the genome sequences of Fistulina hepatica and Cylindrobasidium torrendii.</title>
        <authorList>
            <person name="Floudas D."/>
            <person name="Held B.W."/>
            <person name="Riley R."/>
            <person name="Nagy L.G."/>
            <person name="Koehler G."/>
            <person name="Ransdell A.S."/>
            <person name="Younus H."/>
            <person name="Chow J."/>
            <person name="Chiniquy J."/>
            <person name="Lipzen A."/>
            <person name="Tritt A."/>
            <person name="Sun H."/>
            <person name="Haridas S."/>
            <person name="LaButti K."/>
            <person name="Ohm R.A."/>
            <person name="Kues U."/>
            <person name="Blanchette R.A."/>
            <person name="Grigoriev I.V."/>
            <person name="Minto R.E."/>
            <person name="Hibbett D.S."/>
        </authorList>
    </citation>
    <scope>NUCLEOTIDE SEQUENCE [LARGE SCALE GENOMIC DNA]</scope>
    <source>
        <strain evidence="2 3">FP15055 ss-10</strain>
    </source>
</reference>
<dbReference type="Proteomes" id="UP000054007">
    <property type="component" value="Unassembled WGS sequence"/>
</dbReference>
<dbReference type="AlphaFoldDB" id="A0A0D7AZS1"/>
<organism evidence="2 3">
    <name type="scientific">Cylindrobasidium torrendii FP15055 ss-10</name>
    <dbReference type="NCBI Taxonomy" id="1314674"/>
    <lineage>
        <taxon>Eukaryota</taxon>
        <taxon>Fungi</taxon>
        <taxon>Dikarya</taxon>
        <taxon>Basidiomycota</taxon>
        <taxon>Agaricomycotina</taxon>
        <taxon>Agaricomycetes</taxon>
        <taxon>Agaricomycetidae</taxon>
        <taxon>Agaricales</taxon>
        <taxon>Marasmiineae</taxon>
        <taxon>Physalacriaceae</taxon>
        <taxon>Cylindrobasidium</taxon>
    </lineage>
</organism>
<feature type="region of interest" description="Disordered" evidence="1">
    <location>
        <begin position="1"/>
        <end position="82"/>
    </location>
</feature>
<evidence type="ECO:0000256" key="1">
    <source>
        <dbReference type="SAM" id="MobiDB-lite"/>
    </source>
</evidence>
<gene>
    <name evidence="2" type="ORF">CYLTODRAFT_425853</name>
</gene>
<name>A0A0D7AZS1_9AGAR</name>
<sequence length="357" mass="40158">MADPLSEISTAKSTTPTTAELVRPTPKVATTKATRNVQVQVPSPPPTMAVARTPTPTPVDEPPLTQSSRKRQRDGDDLDEVAPAKVVKTSRAPLPPFERRCASVPPSFKFWPSVERKGLGNAEPPAWRRPKARRQSVSAPPEFSVLGSQYDPAYKVNFWFIVAPYTKRIFRVNQTTTLKGRRDFSIEVTPEGVLFDKSMQGHRSKRRRPAETIMPDNYNAKRPWMPYWPRGAILLSEEEHEEQVAHQAFIKEQRRKHASRKMTMPYASFFHERTMALSLGGPVDEGDAHVLGYPWPPPTGKAAWEVIVAKYGAAYANPELLKEDEGAVYQPVLPMKSNVGPLPMPEMIRPDMWEKGK</sequence>
<dbReference type="EMBL" id="KN880678">
    <property type="protein sequence ID" value="KIY63702.1"/>
    <property type="molecule type" value="Genomic_DNA"/>
</dbReference>
<evidence type="ECO:0000313" key="2">
    <source>
        <dbReference type="EMBL" id="KIY63702.1"/>
    </source>
</evidence>
<accession>A0A0D7AZS1</accession>
<feature type="compositionally biased region" description="Polar residues" evidence="1">
    <location>
        <begin position="31"/>
        <end position="41"/>
    </location>
</feature>
<keyword evidence="3" id="KW-1185">Reference proteome</keyword>
<evidence type="ECO:0000313" key="3">
    <source>
        <dbReference type="Proteomes" id="UP000054007"/>
    </source>
</evidence>